<keyword evidence="2" id="KW-0812">Transmembrane</keyword>
<dbReference type="Gene3D" id="2.60.40.10">
    <property type="entry name" value="Immunoglobulins"/>
    <property type="match status" value="1"/>
</dbReference>
<dbReference type="SUPFAM" id="SSF81296">
    <property type="entry name" value="E set domains"/>
    <property type="match status" value="1"/>
</dbReference>
<dbReference type="Proteomes" id="UP000178227">
    <property type="component" value="Unassembled WGS sequence"/>
</dbReference>
<evidence type="ECO:0000313" key="3">
    <source>
        <dbReference type="EMBL" id="OGN22316.1"/>
    </source>
</evidence>
<feature type="transmembrane region" description="Helical" evidence="2">
    <location>
        <begin position="627"/>
        <end position="650"/>
    </location>
</feature>
<feature type="region of interest" description="Disordered" evidence="1">
    <location>
        <begin position="329"/>
        <end position="357"/>
    </location>
</feature>
<name>A0A1F8GC60_9BACT</name>
<comment type="caution">
    <text evidence="3">The sequence shown here is derived from an EMBL/GenBank/DDBJ whole genome shotgun (WGS) entry which is preliminary data.</text>
</comment>
<dbReference type="InterPro" id="IPR013783">
    <property type="entry name" value="Ig-like_fold"/>
</dbReference>
<dbReference type="STRING" id="1802694.A2918_00135"/>
<evidence type="ECO:0000256" key="2">
    <source>
        <dbReference type="SAM" id="Phobius"/>
    </source>
</evidence>
<dbReference type="AlphaFoldDB" id="A0A1F8GC60"/>
<dbReference type="InterPro" id="IPR043993">
    <property type="entry name" value="T4SS_pilin"/>
</dbReference>
<feature type="compositionally biased region" description="Pro residues" evidence="1">
    <location>
        <begin position="497"/>
        <end position="518"/>
    </location>
</feature>
<reference evidence="3 4" key="1">
    <citation type="journal article" date="2016" name="Nat. Commun.">
        <title>Thousands of microbial genomes shed light on interconnected biogeochemical processes in an aquifer system.</title>
        <authorList>
            <person name="Anantharaman K."/>
            <person name="Brown C.T."/>
            <person name="Hug L.A."/>
            <person name="Sharon I."/>
            <person name="Castelle C.J."/>
            <person name="Probst A.J."/>
            <person name="Thomas B.C."/>
            <person name="Singh A."/>
            <person name="Wilkins M.J."/>
            <person name="Karaoz U."/>
            <person name="Brodie E.L."/>
            <person name="Williams K.H."/>
            <person name="Hubbard S.S."/>
            <person name="Banfield J.F."/>
        </authorList>
    </citation>
    <scope>NUCLEOTIDE SEQUENCE [LARGE SCALE GENOMIC DNA]</scope>
</reference>
<keyword evidence="2" id="KW-1133">Transmembrane helix</keyword>
<proteinExistence type="predicted"/>
<evidence type="ECO:0000256" key="1">
    <source>
        <dbReference type="SAM" id="MobiDB-lite"/>
    </source>
</evidence>
<sequence length="713" mass="75952">MQNSKRSLKFFTYFIPGVLFFLFLIDSASAVTLGISGNRFTLNGQPKFLVLSGYWDGLDASNPSADLNWLKSKGFDGIRIFPNLWDYCPNCSQRYTPSSNTVMNPDGSIDQTRLNQLISIVNTANSLGMIVDITFARETVAGAGCTASAGNEVMCVPEFKRGMISVMNALNSKTNVFYDIQNEYDHPAIDLSNADIGNIKSGLPSGRILSVSSGDPSGPTAISNADYFGMNLVNVHFAGGQELNTNLSSSVISNKPTYIGEPYHTDSISNYTTSDLIDGVVNAKRVGIAVWLFHSNASFGLDGTSIQSNFMSNEMGFVNQFSQALQNVTWGGGGGQPPSSPPPPSGGGNCINPAPAASTVPDMSATVDSVAYDHPDWLESSCDDFRYLDEVVRRLRAGTGGTRWAFEGKRANLNDPWKEGISYYYGSGNAPQTGSMANYEVFAIDVAHQDCANTANIRPDFNVADWPYKNTGVVEVAYLYPRNGGGSLPSPVLCSDQPPPVPPQPPPPPAPVPTPTGPPTITGISPQTAVVGQTVEIFGTNLVDSVRLENSSDGRFYSVATAINMGATIASFEVPDLAGGIYKILMSGSQGSTESPQNLTVRTGGTPFDQPSQPGIPTEGLLGFGQLIAAIFTWSLNILGTVVFVMIFYAGFMWFTAAGNTAQVNEARGRITNAITGAIILLAAYIILYTINPDLVGGTFTLPGLGTTQQTQP</sequence>
<evidence type="ECO:0000313" key="4">
    <source>
        <dbReference type="Proteomes" id="UP000178227"/>
    </source>
</evidence>
<dbReference type="EMBL" id="MGKI01000012">
    <property type="protein sequence ID" value="OGN22316.1"/>
    <property type="molecule type" value="Genomic_DNA"/>
</dbReference>
<dbReference type="Gene3D" id="3.20.20.80">
    <property type="entry name" value="Glycosidases"/>
    <property type="match status" value="1"/>
</dbReference>
<feature type="region of interest" description="Disordered" evidence="1">
    <location>
        <begin position="489"/>
        <end position="525"/>
    </location>
</feature>
<keyword evidence="2" id="KW-0472">Membrane</keyword>
<dbReference type="Pfam" id="PF18895">
    <property type="entry name" value="T4SS_pilin"/>
    <property type="match status" value="1"/>
</dbReference>
<protein>
    <submittedName>
        <fullName evidence="3">Uncharacterized protein</fullName>
    </submittedName>
</protein>
<organism evidence="3 4">
    <name type="scientific">Candidatus Yanofskybacteria bacterium RIFCSPLOWO2_01_FULL_42_49</name>
    <dbReference type="NCBI Taxonomy" id="1802694"/>
    <lineage>
        <taxon>Bacteria</taxon>
        <taxon>Candidatus Yanofskyibacteriota</taxon>
    </lineage>
</organism>
<dbReference type="InterPro" id="IPR014756">
    <property type="entry name" value="Ig_E-set"/>
</dbReference>
<feature type="transmembrane region" description="Helical" evidence="2">
    <location>
        <begin position="671"/>
        <end position="691"/>
    </location>
</feature>
<dbReference type="SUPFAM" id="SSF51445">
    <property type="entry name" value="(Trans)glycosidases"/>
    <property type="match status" value="1"/>
</dbReference>
<dbReference type="InterPro" id="IPR017853">
    <property type="entry name" value="GH"/>
</dbReference>
<gene>
    <name evidence="3" type="ORF">A2918_00135</name>
</gene>
<accession>A0A1F8GC60</accession>